<proteinExistence type="predicted"/>
<evidence type="ECO:0000256" key="1">
    <source>
        <dbReference type="SAM" id="Coils"/>
    </source>
</evidence>
<dbReference type="RefSeq" id="WP_203865943.1">
    <property type="nucleotide sequence ID" value="NZ_BONW01000010.1"/>
</dbReference>
<sequence length="194" mass="21631">MPPVAMVAVEQAPTVTDWMEGVGALVTALFALTAIAVSVALGRQDRRRAQQQLHEEQRRHEQVLQHERQRFADEREAAEARLRTEHQRLAEETRRQFHLQTLQRVVDAYAQLGTAPVDGHPALGRLQVDLRALPDDAVSLLRFQYGIADNSAARSKRAGIAQARSAEIRRPVPADWIFAELADDALRLLHGTGA</sequence>
<dbReference type="EMBL" id="BONW01000010">
    <property type="protein sequence ID" value="GIG87364.1"/>
    <property type="molecule type" value="Genomic_DNA"/>
</dbReference>
<protein>
    <submittedName>
        <fullName evidence="3">Uncharacterized protein</fullName>
    </submittedName>
</protein>
<evidence type="ECO:0000313" key="4">
    <source>
        <dbReference type="Proteomes" id="UP000646749"/>
    </source>
</evidence>
<accession>A0ABQ4DY18</accession>
<feature type="coiled-coil region" evidence="1">
    <location>
        <begin position="46"/>
        <end position="95"/>
    </location>
</feature>
<gene>
    <name evidence="3" type="ORF">Pen02_23000</name>
</gene>
<comment type="caution">
    <text evidence="3">The sequence shown here is derived from an EMBL/GenBank/DDBJ whole genome shotgun (WGS) entry which is preliminary data.</text>
</comment>
<keyword evidence="2" id="KW-0812">Transmembrane</keyword>
<keyword evidence="1" id="KW-0175">Coiled coil</keyword>
<name>A0ABQ4DY18_9ACTN</name>
<evidence type="ECO:0000256" key="2">
    <source>
        <dbReference type="SAM" id="Phobius"/>
    </source>
</evidence>
<dbReference type="Proteomes" id="UP000646749">
    <property type="component" value="Unassembled WGS sequence"/>
</dbReference>
<feature type="transmembrane region" description="Helical" evidence="2">
    <location>
        <begin position="22"/>
        <end position="42"/>
    </location>
</feature>
<reference evidence="3 4" key="1">
    <citation type="submission" date="2021-01" db="EMBL/GenBank/DDBJ databases">
        <title>Whole genome shotgun sequence of Plantactinospora endophytica NBRC 110450.</title>
        <authorList>
            <person name="Komaki H."/>
            <person name="Tamura T."/>
        </authorList>
    </citation>
    <scope>NUCLEOTIDE SEQUENCE [LARGE SCALE GENOMIC DNA]</scope>
    <source>
        <strain evidence="3 4">NBRC 110450</strain>
    </source>
</reference>
<keyword evidence="2" id="KW-1133">Transmembrane helix</keyword>
<organism evidence="3 4">
    <name type="scientific">Plantactinospora endophytica</name>
    <dbReference type="NCBI Taxonomy" id="673535"/>
    <lineage>
        <taxon>Bacteria</taxon>
        <taxon>Bacillati</taxon>
        <taxon>Actinomycetota</taxon>
        <taxon>Actinomycetes</taxon>
        <taxon>Micromonosporales</taxon>
        <taxon>Micromonosporaceae</taxon>
        <taxon>Plantactinospora</taxon>
    </lineage>
</organism>
<keyword evidence="2" id="KW-0472">Membrane</keyword>
<evidence type="ECO:0000313" key="3">
    <source>
        <dbReference type="EMBL" id="GIG87364.1"/>
    </source>
</evidence>
<keyword evidence="4" id="KW-1185">Reference proteome</keyword>